<gene>
    <name evidence="4" type="ORF">C8Q69DRAFT_329866</name>
</gene>
<dbReference type="AlphaFoldDB" id="A0A443HPA7"/>
<dbReference type="Pfam" id="PF00188">
    <property type="entry name" value="CAP"/>
    <property type="match status" value="1"/>
</dbReference>
<dbReference type="EMBL" id="RCNU01000009">
    <property type="protein sequence ID" value="RWQ93630.1"/>
    <property type="molecule type" value="Genomic_DNA"/>
</dbReference>
<evidence type="ECO:0000313" key="5">
    <source>
        <dbReference type="Proteomes" id="UP000283841"/>
    </source>
</evidence>
<feature type="region of interest" description="Disordered" evidence="1">
    <location>
        <begin position="42"/>
        <end position="155"/>
    </location>
</feature>
<dbReference type="FunFam" id="3.40.33.10:FF:000018">
    <property type="entry name" value="SCP-like extracellular protein, putative"/>
    <property type="match status" value="1"/>
</dbReference>
<dbReference type="RefSeq" id="XP_028483275.1">
    <property type="nucleotide sequence ID" value="XM_028627457.1"/>
</dbReference>
<feature type="compositionally biased region" description="Low complexity" evidence="1">
    <location>
        <begin position="51"/>
        <end position="66"/>
    </location>
</feature>
<dbReference type="Gene3D" id="3.40.33.10">
    <property type="entry name" value="CAP"/>
    <property type="match status" value="1"/>
</dbReference>
<dbReference type="PROSITE" id="PS01009">
    <property type="entry name" value="CRISP_1"/>
    <property type="match status" value="1"/>
</dbReference>
<evidence type="ECO:0000256" key="2">
    <source>
        <dbReference type="SAM" id="SignalP"/>
    </source>
</evidence>
<dbReference type="STRING" id="264951.A0A443HPA7"/>
<accession>A0A443HPA7</accession>
<dbReference type="VEuPathDB" id="FungiDB:C8Q69DRAFT_329866"/>
<dbReference type="PANTHER" id="PTHR10334">
    <property type="entry name" value="CYSTEINE-RICH SECRETORY PROTEIN-RELATED"/>
    <property type="match status" value="1"/>
</dbReference>
<dbReference type="SUPFAM" id="SSF55797">
    <property type="entry name" value="PR-1-like"/>
    <property type="match status" value="1"/>
</dbReference>
<proteinExistence type="predicted"/>
<dbReference type="CDD" id="cd05380">
    <property type="entry name" value="CAP_euk"/>
    <property type="match status" value="1"/>
</dbReference>
<dbReference type="PRINTS" id="PR00837">
    <property type="entry name" value="V5TPXLIKE"/>
</dbReference>
<protein>
    <submittedName>
        <fullName evidence="4">CAP domain-containing protein</fullName>
    </submittedName>
</protein>
<evidence type="ECO:0000313" key="4">
    <source>
        <dbReference type="EMBL" id="RWQ93630.1"/>
    </source>
</evidence>
<dbReference type="GeneID" id="39596734"/>
<organism evidence="4 5">
    <name type="scientific">Byssochlamys spectabilis</name>
    <name type="common">Paecilomyces variotii</name>
    <dbReference type="NCBI Taxonomy" id="264951"/>
    <lineage>
        <taxon>Eukaryota</taxon>
        <taxon>Fungi</taxon>
        <taxon>Dikarya</taxon>
        <taxon>Ascomycota</taxon>
        <taxon>Pezizomycotina</taxon>
        <taxon>Eurotiomycetes</taxon>
        <taxon>Eurotiomycetidae</taxon>
        <taxon>Eurotiales</taxon>
        <taxon>Thermoascaceae</taxon>
        <taxon>Paecilomyces</taxon>
    </lineage>
</organism>
<name>A0A443HPA7_BYSSP</name>
<dbReference type="PRINTS" id="PR00838">
    <property type="entry name" value="V5ALLERGEN"/>
</dbReference>
<dbReference type="SMART" id="SM00198">
    <property type="entry name" value="SCP"/>
    <property type="match status" value="1"/>
</dbReference>
<feature type="compositionally biased region" description="Low complexity" evidence="1">
    <location>
        <begin position="76"/>
        <end position="155"/>
    </location>
</feature>
<sequence>MRAAVLIGALCAVGAMGSPLQKRVYETDLSIVTVTSTVTGGEQAATAAPVPVEQKQAAEPAPQEQATTVTSAYEYTVTATSSQTSATEVDPVATSAPAPAPEPTTTTAAPQPATTSSSSEVTTAPAPTTSSTTSAAPVTTSSATTSSAAPSQSSTNDDYQAMILENHNIHRSNHSASALAWSTDLESTAQQLADGCVYEHNTQIGGGGYGQNIGYGISAQNIGMMITNLMYNDEFDYFNNLYGEANPDMTNFEKWGHFSQIVWKGTKEVGCYTKVCNTLQNVDSDGPIPFTVCNYSPAGNYAGEYSDNIARPLGHAFYAVA</sequence>
<reference evidence="4 5" key="1">
    <citation type="journal article" date="2018" name="Front. Microbiol.">
        <title>Genomic and genetic insights into a cosmopolitan fungus, Paecilomyces variotii (Eurotiales).</title>
        <authorList>
            <person name="Urquhart A.S."/>
            <person name="Mondo S.J."/>
            <person name="Makela M.R."/>
            <person name="Hane J.K."/>
            <person name="Wiebenga A."/>
            <person name="He G."/>
            <person name="Mihaltcheva S."/>
            <person name="Pangilinan J."/>
            <person name="Lipzen A."/>
            <person name="Barry K."/>
            <person name="de Vries R.P."/>
            <person name="Grigoriev I.V."/>
            <person name="Idnurm A."/>
        </authorList>
    </citation>
    <scope>NUCLEOTIDE SEQUENCE [LARGE SCALE GENOMIC DNA]</scope>
    <source>
        <strain evidence="4 5">CBS 101075</strain>
    </source>
</reference>
<dbReference type="InterPro" id="IPR001283">
    <property type="entry name" value="CRISP-related"/>
</dbReference>
<dbReference type="InterPro" id="IPR035940">
    <property type="entry name" value="CAP_sf"/>
</dbReference>
<keyword evidence="2" id="KW-0732">Signal</keyword>
<feature type="domain" description="SCP" evidence="3">
    <location>
        <begin position="158"/>
        <end position="303"/>
    </location>
</feature>
<dbReference type="Proteomes" id="UP000283841">
    <property type="component" value="Unassembled WGS sequence"/>
</dbReference>
<evidence type="ECO:0000256" key="1">
    <source>
        <dbReference type="SAM" id="MobiDB-lite"/>
    </source>
</evidence>
<dbReference type="InterPro" id="IPR002413">
    <property type="entry name" value="V5_allergen-like"/>
</dbReference>
<dbReference type="InterPro" id="IPR014044">
    <property type="entry name" value="CAP_dom"/>
</dbReference>
<feature type="chain" id="PRO_5019139238" evidence="2">
    <location>
        <begin position="18"/>
        <end position="321"/>
    </location>
</feature>
<dbReference type="GO" id="GO:0005576">
    <property type="term" value="C:extracellular region"/>
    <property type="evidence" value="ECO:0007669"/>
    <property type="project" value="InterPro"/>
</dbReference>
<evidence type="ECO:0000259" key="3">
    <source>
        <dbReference type="SMART" id="SM00198"/>
    </source>
</evidence>
<dbReference type="InterPro" id="IPR018244">
    <property type="entry name" value="Allrgn_V5/Tpx1_CS"/>
</dbReference>
<keyword evidence="5" id="KW-1185">Reference proteome</keyword>
<feature type="signal peptide" evidence="2">
    <location>
        <begin position="1"/>
        <end position="17"/>
    </location>
</feature>
<comment type="caution">
    <text evidence="4">The sequence shown here is derived from an EMBL/GenBank/DDBJ whole genome shotgun (WGS) entry which is preliminary data.</text>
</comment>